<evidence type="ECO:0000256" key="3">
    <source>
        <dbReference type="ARBA" id="ARBA00022801"/>
    </source>
</evidence>
<evidence type="ECO:0000313" key="7">
    <source>
        <dbReference type="EMBL" id="QEH37666.1"/>
    </source>
</evidence>
<name>A0A5B9WAR0_9BACT</name>
<keyword evidence="2" id="KW-0479">Metal-binding</keyword>
<evidence type="ECO:0000259" key="6">
    <source>
        <dbReference type="Pfam" id="PF00884"/>
    </source>
</evidence>
<reference evidence="7 8" key="1">
    <citation type="submission" date="2019-08" db="EMBL/GenBank/DDBJ databases">
        <title>Deep-cultivation of Planctomycetes and their phenomic and genomic characterization uncovers novel biology.</title>
        <authorList>
            <person name="Wiegand S."/>
            <person name="Jogler M."/>
            <person name="Boedeker C."/>
            <person name="Pinto D."/>
            <person name="Vollmers J."/>
            <person name="Rivas-Marin E."/>
            <person name="Kohn T."/>
            <person name="Peeters S.H."/>
            <person name="Heuer A."/>
            <person name="Rast P."/>
            <person name="Oberbeckmann S."/>
            <person name="Bunk B."/>
            <person name="Jeske O."/>
            <person name="Meyerdierks A."/>
            <person name="Storesund J.E."/>
            <person name="Kallscheuer N."/>
            <person name="Luecker S."/>
            <person name="Lage O.M."/>
            <person name="Pohl T."/>
            <person name="Merkel B.J."/>
            <person name="Hornburger P."/>
            <person name="Mueller R.-W."/>
            <person name="Bruemmer F."/>
            <person name="Labrenz M."/>
            <person name="Spormann A.M."/>
            <person name="Op den Camp H."/>
            <person name="Overmann J."/>
            <person name="Amann R."/>
            <person name="Jetten M.S.M."/>
            <person name="Mascher T."/>
            <person name="Medema M.H."/>
            <person name="Devos D.P."/>
            <person name="Kaster A.-K."/>
            <person name="Ovreas L."/>
            <person name="Rohde M."/>
            <person name="Galperin M.Y."/>
            <person name="Jogler C."/>
        </authorList>
    </citation>
    <scope>NUCLEOTIDE SEQUENCE [LARGE SCALE GENOMIC DNA]</scope>
    <source>
        <strain evidence="7 8">OJF2</strain>
    </source>
</reference>
<dbReference type="InterPro" id="IPR017850">
    <property type="entry name" value="Alkaline_phosphatase_core_sf"/>
</dbReference>
<gene>
    <name evidence="7" type="primary">atsA_10</name>
    <name evidence="7" type="ORF">OJF2_62570</name>
</gene>
<dbReference type="CDD" id="cd16146">
    <property type="entry name" value="ARS_like"/>
    <property type="match status" value="1"/>
</dbReference>
<evidence type="ECO:0000256" key="4">
    <source>
        <dbReference type="ARBA" id="ARBA00022837"/>
    </source>
</evidence>
<dbReference type="Gene3D" id="3.30.1120.10">
    <property type="match status" value="1"/>
</dbReference>
<dbReference type="Proteomes" id="UP000324233">
    <property type="component" value="Chromosome"/>
</dbReference>
<keyword evidence="4" id="KW-0106">Calcium</keyword>
<dbReference type="GO" id="GO:0046872">
    <property type="term" value="F:metal ion binding"/>
    <property type="evidence" value="ECO:0007669"/>
    <property type="project" value="UniProtKB-KW"/>
</dbReference>
<dbReference type="InterPro" id="IPR000917">
    <property type="entry name" value="Sulfatase_N"/>
</dbReference>
<evidence type="ECO:0000256" key="2">
    <source>
        <dbReference type="ARBA" id="ARBA00022723"/>
    </source>
</evidence>
<dbReference type="KEGG" id="agv:OJF2_62570"/>
<dbReference type="RefSeq" id="WP_168222133.1">
    <property type="nucleotide sequence ID" value="NZ_CP042997.1"/>
</dbReference>
<feature type="signal peptide" evidence="5">
    <location>
        <begin position="1"/>
        <end position="23"/>
    </location>
</feature>
<dbReference type="Gene3D" id="3.40.720.10">
    <property type="entry name" value="Alkaline Phosphatase, subunit A"/>
    <property type="match status" value="1"/>
</dbReference>
<dbReference type="PANTHER" id="PTHR42693">
    <property type="entry name" value="ARYLSULFATASE FAMILY MEMBER"/>
    <property type="match status" value="1"/>
</dbReference>
<dbReference type="InterPro" id="IPR050738">
    <property type="entry name" value="Sulfatase"/>
</dbReference>
<comment type="similarity">
    <text evidence="1">Belongs to the sulfatase family.</text>
</comment>
<dbReference type="GO" id="GO:0004065">
    <property type="term" value="F:arylsulfatase activity"/>
    <property type="evidence" value="ECO:0007669"/>
    <property type="project" value="UniProtKB-EC"/>
</dbReference>
<sequence length="589" mass="64573" precursor="true">MRALIVVAAMALVSIVAASSPCAASGEASGRPNVVLIVTDDQGFGELGATGNPVIRTPHIDRLASQGVSLTLFHVMPVCSPTRACLMTGRYNYRTGVTDTYLGRSMMHHDETTLAEMLAAAGYRTGIFGKWHLGDNVPMRAMDRGFQESLVLNGGGLAQPGDPPAPVDERGAYFNPTLRRNGRWVKTRGYVSDVITDAAVEFVGREAGGPFFAYLAFNAPHSPHQVPDEYGKRHAPGDFDAARYPRAGNPMAAKHDPRMLGRVYGMIENIDDNVGRLLARLDERGLARDTIVVLFSDNGCQDHDGFNAGLRGWKGTTYEGGIHQFCFVRWPARLEQGRKVDRVAAAIDLAPTLLDLCGVPKPDRVAFDGRSLAPLLRGDRADWPDRTLFFQWHRGDAPERYRAFAARSQDWKLVQARGAGESWDGKAAFQLFDMKDDPFEQHDLAAREPGRVARMKAEYDAWFDDVTRGRNYAEPPRIAIGSPSENPVLLTRQDWRGRGASWTKDGIGHWEVDVVAPTRCEITMRFAPAKEGGDAVFSCGGVTERRPIRAGETACTLPGVSLPAGPGRLEGRLEFGPRTAGVHYVEARF</sequence>
<keyword evidence="3 7" id="KW-0378">Hydrolase</keyword>
<accession>A0A5B9WAR0</accession>
<evidence type="ECO:0000313" key="8">
    <source>
        <dbReference type="Proteomes" id="UP000324233"/>
    </source>
</evidence>
<dbReference type="Pfam" id="PF00884">
    <property type="entry name" value="Sulfatase"/>
    <property type="match status" value="1"/>
</dbReference>
<evidence type="ECO:0000256" key="5">
    <source>
        <dbReference type="SAM" id="SignalP"/>
    </source>
</evidence>
<dbReference type="SUPFAM" id="SSF53649">
    <property type="entry name" value="Alkaline phosphatase-like"/>
    <property type="match status" value="1"/>
</dbReference>
<dbReference type="EMBL" id="CP042997">
    <property type="protein sequence ID" value="QEH37666.1"/>
    <property type="molecule type" value="Genomic_DNA"/>
</dbReference>
<keyword evidence="8" id="KW-1185">Reference proteome</keyword>
<organism evidence="7 8">
    <name type="scientific">Aquisphaera giovannonii</name>
    <dbReference type="NCBI Taxonomy" id="406548"/>
    <lineage>
        <taxon>Bacteria</taxon>
        <taxon>Pseudomonadati</taxon>
        <taxon>Planctomycetota</taxon>
        <taxon>Planctomycetia</taxon>
        <taxon>Isosphaerales</taxon>
        <taxon>Isosphaeraceae</taxon>
        <taxon>Aquisphaera</taxon>
    </lineage>
</organism>
<feature type="chain" id="PRO_5023089419" evidence="5">
    <location>
        <begin position="24"/>
        <end position="589"/>
    </location>
</feature>
<protein>
    <submittedName>
        <fullName evidence="7">Arylsulfatase</fullName>
        <ecNumber evidence="7">3.1.6.1</ecNumber>
    </submittedName>
</protein>
<feature type="domain" description="Sulfatase N-terminal" evidence="6">
    <location>
        <begin position="32"/>
        <end position="359"/>
    </location>
</feature>
<dbReference type="PROSITE" id="PS00523">
    <property type="entry name" value="SULFATASE_1"/>
    <property type="match status" value="1"/>
</dbReference>
<proteinExistence type="inferred from homology"/>
<dbReference type="EC" id="3.1.6.1" evidence="7"/>
<evidence type="ECO:0000256" key="1">
    <source>
        <dbReference type="ARBA" id="ARBA00008779"/>
    </source>
</evidence>
<dbReference type="InterPro" id="IPR024607">
    <property type="entry name" value="Sulfatase_CS"/>
</dbReference>
<keyword evidence="5" id="KW-0732">Signal</keyword>
<dbReference type="PANTHER" id="PTHR42693:SF53">
    <property type="entry name" value="ENDO-4-O-SULFATASE"/>
    <property type="match status" value="1"/>
</dbReference>
<dbReference type="AlphaFoldDB" id="A0A5B9WAR0"/>